<evidence type="ECO:0000313" key="1">
    <source>
        <dbReference type="Proteomes" id="UP000887565"/>
    </source>
</evidence>
<protein>
    <submittedName>
        <fullName evidence="2">DNA-directed DNA polymerase</fullName>
    </submittedName>
</protein>
<sequence>MLEESKICKNSSKCALSKLMLNSFWGKFGQVKKLSKTVIVDILKEHFDISITLISRLQQQDKKWVQFNTQFLCSEHFENCITHQKGLGVTRIHMVMSMHAQHRNSAGGQVGQGMHYNAFPF</sequence>
<name>A0A915J4C2_ROMCU</name>
<keyword evidence="1" id="KW-1185">Reference proteome</keyword>
<accession>A0A915J4C2</accession>
<dbReference type="Gene3D" id="1.10.287.690">
    <property type="entry name" value="Helix hairpin bin"/>
    <property type="match status" value="1"/>
</dbReference>
<reference evidence="2" key="1">
    <citation type="submission" date="2022-11" db="UniProtKB">
        <authorList>
            <consortium name="WormBaseParasite"/>
        </authorList>
    </citation>
    <scope>IDENTIFICATION</scope>
</reference>
<dbReference type="Proteomes" id="UP000887565">
    <property type="component" value="Unplaced"/>
</dbReference>
<proteinExistence type="predicted"/>
<evidence type="ECO:0000313" key="2">
    <source>
        <dbReference type="WBParaSite" id="nRc.2.0.1.t20673-RA"/>
    </source>
</evidence>
<dbReference type="AlphaFoldDB" id="A0A915J4C2"/>
<dbReference type="WBParaSite" id="nRc.2.0.1.t20673-RA">
    <property type="protein sequence ID" value="nRc.2.0.1.t20673-RA"/>
    <property type="gene ID" value="nRc.2.0.1.g20673"/>
</dbReference>
<organism evidence="1 2">
    <name type="scientific">Romanomermis culicivorax</name>
    <name type="common">Nematode worm</name>
    <dbReference type="NCBI Taxonomy" id="13658"/>
    <lineage>
        <taxon>Eukaryota</taxon>
        <taxon>Metazoa</taxon>
        <taxon>Ecdysozoa</taxon>
        <taxon>Nematoda</taxon>
        <taxon>Enoplea</taxon>
        <taxon>Dorylaimia</taxon>
        <taxon>Mermithida</taxon>
        <taxon>Mermithoidea</taxon>
        <taxon>Mermithidae</taxon>
        <taxon>Romanomermis</taxon>
    </lineage>
</organism>